<feature type="region of interest" description="Disordered" evidence="1">
    <location>
        <begin position="140"/>
        <end position="201"/>
    </location>
</feature>
<name>A0A9W8YR76_9PEZI</name>
<dbReference type="AlphaFoldDB" id="A0A9W8YR76"/>
<keyword evidence="3" id="KW-1185">Reference proteome</keyword>
<dbReference type="OrthoDB" id="4505357at2759"/>
<dbReference type="Proteomes" id="UP001140453">
    <property type="component" value="Unassembled WGS sequence"/>
</dbReference>
<accession>A0A9W8YR76</accession>
<sequence>MEVRVADAKTRAALEQDGSLRCLLKIKYKHRDRHSIPAIAWAKRKADEVSRGLLKGAGLEAETDGLTVSVNMVTLGEYHHSSFICYDVFLGKCTSESREKIDRSTRQPIYMILKRGGVFIAHRAPRMDDVIAGRYENVQEKDKGPRPYFRDSENPPTYIIPTGERVEAPWRNGAETNLEGESDDDGKENEDSEEDDGRADE</sequence>
<evidence type="ECO:0000256" key="1">
    <source>
        <dbReference type="SAM" id="MobiDB-lite"/>
    </source>
</evidence>
<reference evidence="2" key="1">
    <citation type="submission" date="2022-10" db="EMBL/GenBank/DDBJ databases">
        <title>Tapping the CABI collections for fungal endophytes: first genome assemblies for Collariella, Neodidymelliopsis, Ascochyta clinopodiicola, Didymella pomorum, Didymosphaeria variabile, Neocosmospora piperis and Neocucurbitaria cava.</title>
        <authorList>
            <person name="Hill R."/>
        </authorList>
    </citation>
    <scope>NUCLEOTIDE SEQUENCE</scope>
    <source>
        <strain evidence="2">IMI 355082</strain>
    </source>
</reference>
<evidence type="ECO:0000313" key="2">
    <source>
        <dbReference type="EMBL" id="KAJ4389664.1"/>
    </source>
</evidence>
<feature type="compositionally biased region" description="Basic and acidic residues" evidence="1">
    <location>
        <begin position="140"/>
        <end position="153"/>
    </location>
</feature>
<gene>
    <name evidence="2" type="ORF">N0V93_007136</name>
</gene>
<feature type="compositionally biased region" description="Acidic residues" evidence="1">
    <location>
        <begin position="178"/>
        <end position="201"/>
    </location>
</feature>
<comment type="caution">
    <text evidence="2">The sequence shown here is derived from an EMBL/GenBank/DDBJ whole genome shotgun (WGS) entry which is preliminary data.</text>
</comment>
<protein>
    <submittedName>
        <fullName evidence="2">Uncharacterized protein</fullName>
    </submittedName>
</protein>
<evidence type="ECO:0000313" key="3">
    <source>
        <dbReference type="Proteomes" id="UP001140453"/>
    </source>
</evidence>
<proteinExistence type="predicted"/>
<organism evidence="2 3">
    <name type="scientific">Gnomoniopsis smithogilvyi</name>
    <dbReference type="NCBI Taxonomy" id="1191159"/>
    <lineage>
        <taxon>Eukaryota</taxon>
        <taxon>Fungi</taxon>
        <taxon>Dikarya</taxon>
        <taxon>Ascomycota</taxon>
        <taxon>Pezizomycotina</taxon>
        <taxon>Sordariomycetes</taxon>
        <taxon>Sordariomycetidae</taxon>
        <taxon>Diaporthales</taxon>
        <taxon>Gnomoniaceae</taxon>
        <taxon>Gnomoniopsis</taxon>
    </lineage>
</organism>
<dbReference type="EMBL" id="JAPEVB010000004">
    <property type="protein sequence ID" value="KAJ4389664.1"/>
    <property type="molecule type" value="Genomic_DNA"/>
</dbReference>